<comment type="caution">
    <text evidence="2">The sequence shown here is derived from an EMBL/GenBank/DDBJ whole genome shotgun (WGS) entry which is preliminary data.</text>
</comment>
<name>A0A9D6YZW9_9BACT</name>
<evidence type="ECO:0000313" key="2">
    <source>
        <dbReference type="EMBL" id="MBI5249313.1"/>
    </source>
</evidence>
<evidence type="ECO:0000256" key="1">
    <source>
        <dbReference type="SAM" id="Coils"/>
    </source>
</evidence>
<reference evidence="2" key="1">
    <citation type="submission" date="2020-07" db="EMBL/GenBank/DDBJ databases">
        <title>Huge and variable diversity of episymbiotic CPR bacteria and DPANN archaea in groundwater ecosystems.</title>
        <authorList>
            <person name="He C.Y."/>
            <person name="Keren R."/>
            <person name="Whittaker M."/>
            <person name="Farag I.F."/>
            <person name="Doudna J."/>
            <person name="Cate J.H.D."/>
            <person name="Banfield J.F."/>
        </authorList>
    </citation>
    <scope>NUCLEOTIDE SEQUENCE</scope>
    <source>
        <strain evidence="2">NC_groundwater_1664_Pr3_B-0.1um_52_9</strain>
    </source>
</reference>
<organism evidence="2 3">
    <name type="scientific">Desulfomonile tiedjei</name>
    <dbReference type="NCBI Taxonomy" id="2358"/>
    <lineage>
        <taxon>Bacteria</taxon>
        <taxon>Pseudomonadati</taxon>
        <taxon>Thermodesulfobacteriota</taxon>
        <taxon>Desulfomonilia</taxon>
        <taxon>Desulfomonilales</taxon>
        <taxon>Desulfomonilaceae</taxon>
        <taxon>Desulfomonile</taxon>
    </lineage>
</organism>
<evidence type="ECO:0000313" key="3">
    <source>
        <dbReference type="Proteomes" id="UP000807825"/>
    </source>
</evidence>
<dbReference type="EMBL" id="JACRDE010000205">
    <property type="protein sequence ID" value="MBI5249313.1"/>
    <property type="molecule type" value="Genomic_DNA"/>
</dbReference>
<protein>
    <submittedName>
        <fullName evidence="2">Uncharacterized protein</fullName>
    </submittedName>
</protein>
<keyword evidence="1" id="KW-0175">Coiled coil</keyword>
<dbReference type="AlphaFoldDB" id="A0A9D6YZW9"/>
<sequence length="147" mass="17012">MSVSRARIRGMVFGVKRSVIILGEPINGVFGFRVPLHVIHDTMSKLKRFFVDSFSADYHNLEAQRMGELETVLKAVERARKRKKALKNLMEILFEEYKLVKQEIKLHEECIEKLMSAKEYAAYVDTVELDPSLKFPIPPDQKSSEKK</sequence>
<feature type="coiled-coil region" evidence="1">
    <location>
        <begin position="69"/>
        <end position="103"/>
    </location>
</feature>
<gene>
    <name evidence="2" type="ORF">HY912_07445</name>
</gene>
<proteinExistence type="predicted"/>
<accession>A0A9D6YZW9</accession>
<dbReference type="Proteomes" id="UP000807825">
    <property type="component" value="Unassembled WGS sequence"/>
</dbReference>